<organism evidence="1 2">
    <name type="scientific">Cystoisospora suis</name>
    <dbReference type="NCBI Taxonomy" id="483139"/>
    <lineage>
        <taxon>Eukaryota</taxon>
        <taxon>Sar</taxon>
        <taxon>Alveolata</taxon>
        <taxon>Apicomplexa</taxon>
        <taxon>Conoidasida</taxon>
        <taxon>Coccidia</taxon>
        <taxon>Eucoccidiorida</taxon>
        <taxon>Eimeriorina</taxon>
        <taxon>Sarcocystidae</taxon>
        <taxon>Cystoisospora</taxon>
    </lineage>
</organism>
<name>A0A2C6KL94_9APIC</name>
<dbReference type="GeneID" id="94432315"/>
<proteinExistence type="predicted"/>
<evidence type="ECO:0000313" key="1">
    <source>
        <dbReference type="EMBL" id="PHJ17194.1"/>
    </source>
</evidence>
<dbReference type="EMBL" id="MIGC01005203">
    <property type="protein sequence ID" value="PHJ17194.1"/>
    <property type="molecule type" value="Genomic_DNA"/>
</dbReference>
<dbReference type="VEuPathDB" id="ToxoDB:CSUI_008985"/>
<keyword evidence="2" id="KW-1185">Reference proteome</keyword>
<accession>A0A2C6KL94</accession>
<comment type="caution">
    <text evidence="1">The sequence shown here is derived from an EMBL/GenBank/DDBJ whole genome shotgun (WGS) entry which is preliminary data.</text>
</comment>
<dbReference type="RefSeq" id="XP_067918919.1">
    <property type="nucleotide sequence ID" value="XM_068069104.1"/>
</dbReference>
<evidence type="ECO:0000313" key="2">
    <source>
        <dbReference type="Proteomes" id="UP000221165"/>
    </source>
</evidence>
<reference evidence="1 2" key="1">
    <citation type="journal article" date="2017" name="Int. J. Parasitol.">
        <title>The genome of the protozoan parasite Cystoisospora suis and a reverse vaccinology approach to identify vaccine candidates.</title>
        <authorList>
            <person name="Palmieri N."/>
            <person name="Shrestha A."/>
            <person name="Ruttkowski B."/>
            <person name="Beck T."/>
            <person name="Vogl C."/>
            <person name="Tomley F."/>
            <person name="Blake D.P."/>
            <person name="Joachim A."/>
        </authorList>
    </citation>
    <scope>NUCLEOTIDE SEQUENCE [LARGE SCALE GENOMIC DNA]</scope>
    <source>
        <strain evidence="1 2">Wien I</strain>
    </source>
</reference>
<feature type="non-terminal residue" evidence="1">
    <location>
        <position position="1"/>
    </location>
</feature>
<protein>
    <submittedName>
        <fullName evidence="1">Uncharacterized protein</fullName>
    </submittedName>
</protein>
<dbReference type="AlphaFoldDB" id="A0A2C6KL94"/>
<gene>
    <name evidence="1" type="ORF">CSUI_008985</name>
</gene>
<dbReference type="Proteomes" id="UP000221165">
    <property type="component" value="Unassembled WGS sequence"/>
</dbReference>
<sequence>VVAVIPHHSVYIGISAVCKGSLGAWINQITKYYILKVSSFYEMLGRHFSSSPRMALPTSERPKPSWRLSLQKRQLVVCSQIDTIW</sequence>